<evidence type="ECO:0000313" key="4">
    <source>
        <dbReference type="Proteomes" id="UP000503162"/>
    </source>
</evidence>
<dbReference type="EMBL" id="CP049989">
    <property type="protein sequence ID" value="QIM52889.1"/>
    <property type="molecule type" value="Genomic_DNA"/>
</dbReference>
<dbReference type="AlphaFoldDB" id="A0A6G8IIG2"/>
<evidence type="ECO:0000256" key="2">
    <source>
        <dbReference type="SAM" id="SignalP"/>
    </source>
</evidence>
<evidence type="ECO:0000313" key="3">
    <source>
        <dbReference type="EMBL" id="QIM52889.1"/>
    </source>
</evidence>
<dbReference type="RefSeq" id="WP_166227491.1">
    <property type="nucleotide sequence ID" value="NZ_CP049989.1"/>
</dbReference>
<protein>
    <submittedName>
        <fullName evidence="3">Uncharacterized protein</fullName>
    </submittedName>
</protein>
<feature type="signal peptide" evidence="2">
    <location>
        <begin position="1"/>
        <end position="20"/>
    </location>
</feature>
<dbReference type="Proteomes" id="UP000503162">
    <property type="component" value="Chromosome"/>
</dbReference>
<keyword evidence="4" id="KW-1185">Reference proteome</keyword>
<keyword evidence="2" id="KW-0732">Signal</keyword>
<feature type="compositionally biased region" description="Low complexity" evidence="1">
    <location>
        <begin position="119"/>
        <end position="133"/>
    </location>
</feature>
<feature type="region of interest" description="Disordered" evidence="1">
    <location>
        <begin position="101"/>
        <end position="133"/>
    </location>
</feature>
<feature type="chain" id="PRO_5026225480" evidence="2">
    <location>
        <begin position="21"/>
        <end position="133"/>
    </location>
</feature>
<name>A0A6G8IIG2_9BURK</name>
<proteinExistence type="predicted"/>
<evidence type="ECO:0000256" key="1">
    <source>
        <dbReference type="SAM" id="MobiDB-lite"/>
    </source>
</evidence>
<sequence length="133" mass="15120">MNRCLSPLLLALALVGTAHAQNTQVRNFPREAWRGEMTIKQPPIVEMDDKITRLSPGARLFDEDNRVLRPASLIGRPLTVNYLVDRRGQVTQAWVLTAEEKKQKRPSYGVERNFEFESQQTPANPRTAPARPN</sequence>
<accession>A0A6G8IIG2</accession>
<reference evidence="3 4" key="1">
    <citation type="submission" date="2020-03" db="EMBL/GenBank/DDBJ databases">
        <title>Hydrogenophaga sp. nov. isolated from cyanobacterial mat.</title>
        <authorList>
            <person name="Thorat V."/>
            <person name="Kirdat K."/>
            <person name="Tiwarekar B."/>
            <person name="Costa E.D."/>
            <person name="Yadav A."/>
        </authorList>
    </citation>
    <scope>NUCLEOTIDE SEQUENCE [LARGE SCALE GENOMIC DNA]</scope>
    <source>
        <strain evidence="3 4">BA0156</strain>
    </source>
</reference>
<dbReference type="KEGG" id="hcz:G9Q37_12410"/>
<gene>
    <name evidence="3" type="ORF">G9Q37_12410</name>
</gene>
<organism evidence="3 4">
    <name type="scientific">Hydrogenophaga crocea</name>
    <dbReference type="NCBI Taxonomy" id="2716225"/>
    <lineage>
        <taxon>Bacteria</taxon>
        <taxon>Pseudomonadati</taxon>
        <taxon>Pseudomonadota</taxon>
        <taxon>Betaproteobacteria</taxon>
        <taxon>Burkholderiales</taxon>
        <taxon>Comamonadaceae</taxon>
        <taxon>Hydrogenophaga</taxon>
    </lineage>
</organism>